<protein>
    <recommendedName>
        <fullName evidence="1">F-box domain-containing protein</fullName>
    </recommendedName>
</protein>
<dbReference type="InterPro" id="IPR055357">
    <property type="entry name" value="LRR_At1g61320_AtMIF1"/>
</dbReference>
<dbReference type="PROSITE" id="PS50181">
    <property type="entry name" value="FBOX"/>
    <property type="match status" value="1"/>
</dbReference>
<comment type="caution">
    <text evidence="2">The sequence shown here is derived from an EMBL/GenBank/DDBJ whole genome shotgun (WGS) entry which is preliminary data.</text>
</comment>
<proteinExistence type="predicted"/>
<reference evidence="2 3" key="1">
    <citation type="submission" date="2018-06" db="EMBL/GenBank/DDBJ databases">
        <title>The Genome of Cuscuta australis (Dodder) Provides Insight into the Evolution of Plant Parasitism.</title>
        <authorList>
            <person name="Liu H."/>
        </authorList>
    </citation>
    <scope>NUCLEOTIDE SEQUENCE [LARGE SCALE GENOMIC DNA]</scope>
    <source>
        <strain evidence="3">cv. Yunnan</strain>
        <tissue evidence="2">Vines</tissue>
    </source>
</reference>
<dbReference type="Pfam" id="PF23622">
    <property type="entry name" value="LRR_At1g61320_AtMIF1"/>
    <property type="match status" value="1"/>
</dbReference>
<gene>
    <name evidence="2" type="ORF">DM860_004026</name>
</gene>
<dbReference type="Proteomes" id="UP000249390">
    <property type="component" value="Unassembled WGS sequence"/>
</dbReference>
<organism evidence="2 3">
    <name type="scientific">Cuscuta australis</name>
    <dbReference type="NCBI Taxonomy" id="267555"/>
    <lineage>
        <taxon>Eukaryota</taxon>
        <taxon>Viridiplantae</taxon>
        <taxon>Streptophyta</taxon>
        <taxon>Embryophyta</taxon>
        <taxon>Tracheophyta</taxon>
        <taxon>Spermatophyta</taxon>
        <taxon>Magnoliopsida</taxon>
        <taxon>eudicotyledons</taxon>
        <taxon>Gunneridae</taxon>
        <taxon>Pentapetalae</taxon>
        <taxon>asterids</taxon>
        <taxon>lamiids</taxon>
        <taxon>Solanales</taxon>
        <taxon>Convolvulaceae</taxon>
        <taxon>Cuscuteae</taxon>
        <taxon>Cuscuta</taxon>
        <taxon>Cuscuta subgen. Grammica</taxon>
        <taxon>Cuscuta sect. Cleistogrammica</taxon>
    </lineage>
</organism>
<name>A0A328CVH1_9ASTE</name>
<dbReference type="InterPro" id="IPR053781">
    <property type="entry name" value="F-box_AtFBL13-like"/>
</dbReference>
<evidence type="ECO:0000313" key="2">
    <source>
        <dbReference type="EMBL" id="RAL37104.1"/>
    </source>
</evidence>
<dbReference type="SUPFAM" id="SSF52058">
    <property type="entry name" value="L domain-like"/>
    <property type="match status" value="1"/>
</dbReference>
<dbReference type="SUPFAM" id="SSF81383">
    <property type="entry name" value="F-box domain"/>
    <property type="match status" value="1"/>
</dbReference>
<dbReference type="EMBL" id="NQVE01000217">
    <property type="protein sequence ID" value="RAL37104.1"/>
    <property type="molecule type" value="Genomic_DNA"/>
</dbReference>
<dbReference type="Gene3D" id="1.20.1280.50">
    <property type="match status" value="1"/>
</dbReference>
<keyword evidence="3" id="KW-1185">Reference proteome</keyword>
<dbReference type="PANTHER" id="PTHR34145">
    <property type="entry name" value="OS02G0105600 PROTEIN"/>
    <property type="match status" value="1"/>
</dbReference>
<dbReference type="PANTHER" id="PTHR34145:SF68">
    <property type="entry name" value="FBD DOMAIN-CONTAINING PROTEIN"/>
    <property type="match status" value="1"/>
</dbReference>
<dbReference type="Pfam" id="PF00646">
    <property type="entry name" value="F-box"/>
    <property type="match status" value="1"/>
</dbReference>
<dbReference type="CDD" id="cd22160">
    <property type="entry name" value="F-box_AtFBL13-like"/>
    <property type="match status" value="1"/>
</dbReference>
<dbReference type="InterPro" id="IPR001810">
    <property type="entry name" value="F-box_dom"/>
</dbReference>
<dbReference type="InterPro" id="IPR053772">
    <property type="entry name" value="At1g61320/At1g61330-like"/>
</dbReference>
<evidence type="ECO:0000259" key="1">
    <source>
        <dbReference type="PROSITE" id="PS50181"/>
    </source>
</evidence>
<dbReference type="AlphaFoldDB" id="A0A328CVH1"/>
<dbReference type="Gene3D" id="3.80.10.10">
    <property type="entry name" value="Ribonuclease Inhibitor"/>
    <property type="match status" value="1"/>
</dbReference>
<accession>A0A328CVH1</accession>
<dbReference type="InterPro" id="IPR032675">
    <property type="entry name" value="LRR_dom_sf"/>
</dbReference>
<evidence type="ECO:0000313" key="3">
    <source>
        <dbReference type="Proteomes" id="UP000249390"/>
    </source>
</evidence>
<feature type="domain" description="F-box" evidence="1">
    <location>
        <begin position="46"/>
        <end position="79"/>
    </location>
</feature>
<sequence length="474" mass="55003">MVWLCKKQNAIFFHLILPHVMLQKALMAKRQRLSNNFALKKCSKQEDRISQLPDDILVHILSFLNIKEAADTSVLSKRWLPLSRYVPRLDFDATAPLNQLCLNTKLRKMLRKKYVTWVNHTLCKCKVHRLDQFRVRFDINKSAQRDIDKWLEFSFARQVKRLELDLLRQGWCVRYSDRCYTFPDVHKVPPLLHNFKSLKVLSLKSINVTGEVLEFFLYSCPSLEEMVVLGSYTLVNLEVVGPSLKLKHLEIWECKSVKSLKICDTNLVTLRTSAGHKLLLFNVPMLIEVDICGLRPTRMLHELLPFASHVLSQLEVLKIHSFDGLECLEHYTVPVLPMLKKFVITVSARGDVTLLGCTNVIAAAPQLKEFECKLWWSKLLRSKRECRKVISRPLHNLKLVRLLGYYGRTSELELVRYFLENAVALEKIIVDPRNKIDLPAVFLRTIESEVQIGRDFAKLQLESEVPSHIELVIL</sequence>
<dbReference type="InterPro" id="IPR036047">
    <property type="entry name" value="F-box-like_dom_sf"/>
</dbReference>